<comment type="caution">
    <text evidence="5">The sequence shown here is derived from an EMBL/GenBank/DDBJ whole genome shotgun (WGS) entry which is preliminary data.</text>
</comment>
<feature type="region of interest" description="Disordered" evidence="3">
    <location>
        <begin position="205"/>
        <end position="273"/>
    </location>
</feature>
<evidence type="ECO:0000313" key="6">
    <source>
        <dbReference type="Proteomes" id="UP000037460"/>
    </source>
</evidence>
<dbReference type="EMBL" id="JWZX01002308">
    <property type="protein sequence ID" value="KOO30025.1"/>
    <property type="molecule type" value="Genomic_DNA"/>
</dbReference>
<dbReference type="AlphaFoldDB" id="A0A0M0JU46"/>
<dbReference type="SUPFAM" id="SSF63748">
    <property type="entry name" value="Tudor/PWWP/MBT"/>
    <property type="match status" value="1"/>
</dbReference>
<keyword evidence="2" id="KW-0539">Nucleus</keyword>
<evidence type="ECO:0000256" key="2">
    <source>
        <dbReference type="ARBA" id="ARBA00023242"/>
    </source>
</evidence>
<dbReference type="InterPro" id="IPR002999">
    <property type="entry name" value="Tudor"/>
</dbReference>
<comment type="subcellular location">
    <subcellularLocation>
        <location evidence="1">Nucleus</location>
    </subcellularLocation>
</comment>
<evidence type="ECO:0000256" key="3">
    <source>
        <dbReference type="SAM" id="MobiDB-lite"/>
    </source>
</evidence>
<sequence>MSSNAEKLRVYEEQLAAVEAAIAQDPTNDEWLKLKSDLLEVIRLTQQLSEVRGEAAISSAVAAAAAATELKSYAVGDKCQAVFEGDGNWYNAKVVALVEDGYFVEYLGFGNTAQVDFNEVRPYLRPDTSEWRPGAEVQALAVADSRWYPAKLISVGPASAKRASDEMMSAAEEAKAVREGRIPKSLELCADDSAEEVARKKRKLNMYKRQDKKRREEQSTEDRRSNWSQFSKKNKTVQRAKNSHDPNWDPTRDHGEIAAQLAIDRSYGARDHR</sequence>
<evidence type="ECO:0000259" key="4">
    <source>
        <dbReference type="PROSITE" id="PS50304"/>
    </source>
</evidence>
<proteinExistence type="predicted"/>
<dbReference type="PANTHER" id="PTHR46297">
    <property type="entry name" value="ZINC FINGER CCCH-TYPE WITH G PATCH DOMAIN-CONTAINING PROTEIN"/>
    <property type="match status" value="1"/>
</dbReference>
<feature type="domain" description="Tudor" evidence="4">
    <location>
        <begin position="72"/>
        <end position="130"/>
    </location>
</feature>
<feature type="compositionally biased region" description="Basic and acidic residues" evidence="3">
    <location>
        <begin position="242"/>
        <end position="256"/>
    </location>
</feature>
<dbReference type="SMART" id="SM00333">
    <property type="entry name" value="TUDOR"/>
    <property type="match status" value="1"/>
</dbReference>
<gene>
    <name evidence="5" type="ORF">Ctob_011324</name>
</gene>
<dbReference type="CDD" id="cd04508">
    <property type="entry name" value="Tudor_SF"/>
    <property type="match status" value="1"/>
</dbReference>
<feature type="compositionally biased region" description="Basic and acidic residues" evidence="3">
    <location>
        <begin position="213"/>
        <end position="225"/>
    </location>
</feature>
<dbReference type="Pfam" id="PF00567">
    <property type="entry name" value="TUDOR"/>
    <property type="match status" value="1"/>
</dbReference>
<name>A0A0M0JU46_9EUKA</name>
<accession>A0A0M0JU46</accession>
<protein>
    <submittedName>
        <fullName evidence="5">Survival of motor neuron-related-splicing factor 30-like isoform 1</fullName>
    </submittedName>
</protein>
<dbReference type="Gene3D" id="2.30.30.140">
    <property type="match status" value="1"/>
</dbReference>
<dbReference type="PROSITE" id="PS50304">
    <property type="entry name" value="TUDOR"/>
    <property type="match status" value="1"/>
</dbReference>
<evidence type="ECO:0000256" key="1">
    <source>
        <dbReference type="ARBA" id="ARBA00004123"/>
    </source>
</evidence>
<organism evidence="5 6">
    <name type="scientific">Chrysochromulina tobinii</name>
    <dbReference type="NCBI Taxonomy" id="1460289"/>
    <lineage>
        <taxon>Eukaryota</taxon>
        <taxon>Haptista</taxon>
        <taxon>Haptophyta</taxon>
        <taxon>Prymnesiophyceae</taxon>
        <taxon>Prymnesiales</taxon>
        <taxon>Chrysochromulinaceae</taxon>
        <taxon>Chrysochromulina</taxon>
    </lineage>
</organism>
<dbReference type="OrthoDB" id="79171at2759"/>
<dbReference type="Proteomes" id="UP000037460">
    <property type="component" value="Unassembled WGS sequence"/>
</dbReference>
<reference evidence="6" key="1">
    <citation type="journal article" date="2015" name="PLoS Genet.">
        <title>Genome Sequence and Transcriptome Analyses of Chrysochromulina tobin: Metabolic Tools for Enhanced Algal Fitness in the Prominent Order Prymnesiales (Haptophyceae).</title>
        <authorList>
            <person name="Hovde B.T."/>
            <person name="Deodato C.R."/>
            <person name="Hunsperger H.M."/>
            <person name="Ryken S.A."/>
            <person name="Yost W."/>
            <person name="Jha R.K."/>
            <person name="Patterson J."/>
            <person name="Monnat R.J. Jr."/>
            <person name="Barlow S.B."/>
            <person name="Starkenburg S.R."/>
            <person name="Cattolico R.A."/>
        </authorList>
    </citation>
    <scope>NUCLEOTIDE SEQUENCE</scope>
    <source>
        <strain evidence="6">CCMP291</strain>
    </source>
</reference>
<keyword evidence="6" id="KW-1185">Reference proteome</keyword>
<evidence type="ECO:0000313" key="5">
    <source>
        <dbReference type="EMBL" id="KOO30025.1"/>
    </source>
</evidence>
<dbReference type="GO" id="GO:0005634">
    <property type="term" value="C:nucleus"/>
    <property type="evidence" value="ECO:0007669"/>
    <property type="project" value="UniProtKB-SubCell"/>
</dbReference>